<evidence type="ECO:0000313" key="14">
    <source>
        <dbReference type="EMBL" id="ELK35559.1"/>
    </source>
</evidence>
<feature type="compositionally biased region" description="Basic and acidic residues" evidence="12">
    <location>
        <begin position="13"/>
        <end position="26"/>
    </location>
</feature>
<dbReference type="eggNOG" id="KOG1814">
    <property type="taxonomic scope" value="Eukaryota"/>
</dbReference>
<feature type="region of interest" description="Disordered" evidence="12">
    <location>
        <begin position="436"/>
        <end position="473"/>
    </location>
</feature>
<sequence length="1367" mass="158506">MRNDATEDDSAEKEEKSESRRERYEMEETDIVTKSYQKNDWREADEKKKEDQEKEEEEKPKRGSIKENQEEEKGAKVQLKREKSQEDKPAFKKEEIKDEKIKKDKEPREEVKSFLDGKKGFTEVKSQNGEFMTHKLKHTENTFRTWKALGIKDEKIKKDKEPREEVKSFLDGKKGFTEVKSQNGEFMTHKLKHTENTFSRSGGRASEAKEAEGAPQVEAGKRLEELRRRRGETESEEFEKLKQKQQEAALELEELKKKREERRKVLEEEEQRRKQEEAERKVREEEEKRRLKEEIERRRAEAAEKRQKMPEDGLAEDKKPFKCFTPKGSSLKIEERAEFLNKSVQKSGVKSTHQAAVVSKIDSRLEQYTSAIEGTKAAKPTKPAASDLPVPAEGVRNIKSMWEKGNVFSSPTASGAPNKETAGLKVGVSSRINEWLTKTPDGNRSPAPKPSDLRPGDVSGKRNLWEKQSVDKVTTPAKDEDTYMKFEDLHQCALLTADSITDPFFPRTTQILLEYQLGRWVPRLREPRDLYGVSSSGELSPTRWPYHCEVIDEKVQHIDTTPPYSEPVYIPTGLEIEPIYSNSKEDTVVYLAEDAYKEPCFVYSRVGGNRTALKQPVDNCDNTLMFEARAEYEYQLTVRPDLFTNKHTQWYYFQVTNTQAGIVYRFTIINFTKPASLYNRGMRPLFYSEKEAKTHNIGWQRIGEQIKYYRNNPGQDGRHYFSLTWTFQFPHSNDTCYFAHCYPYTYTNLQEYLSNINNDPVRSKFCKVRVLCHTIARNMVYILTITTPLKNADSRKRKAVILTARVHPGETNSSWIMKGFLDFILGDSRDAQLLRDTFIFKVIPMLNPDGVIVGNYRCSLAGRDLNRNYTSLLKELFPSVWYTRNMIHRLMEKREVILYCDLHGHSRKENIFMYGCGGSDKCNKALYLQQRIFPLMMSKNCPDKFSFSACKFNVQRSKEGTGRVVMWKMGIRNSFTMEATFCGSTLGDKRGTHFNTKDLESMGYHFCDSLLDYCDPDRTKYYQCLKELEEMQKHINLEKVLDDSDTSLKEITVESSSRGSDSSESNESQSYILKLTSQINAKKKHLRTKKERNSTLARHKNAREEREVCGRGYLIPRHKESNSDAKAARPNVSDDRIFDYFRRPFPNQDLDLHSNLKSKMRQSASFQSKKTHVNWTDDEKRIYRDKRIAQTEEILQYLIPIMKSTTNVRTNQIKQIFKPRTNFQIQRQLVNPATYVNLGSASWAPSSHLPFIGQRNLLASSSGWLQSVSQKSCESLSLLRGHKKRKACSALGAIKTKDVKPVSSRWEIPSSGFEKDVNITKSRRPQAEEFNLQTSMRIAPNPTQTNDEQPNKNEGQPIFHLKFQRQK</sequence>
<evidence type="ECO:0000256" key="6">
    <source>
        <dbReference type="ARBA" id="ARBA00022723"/>
    </source>
</evidence>
<feature type="region of interest" description="Disordered" evidence="12">
    <location>
        <begin position="172"/>
        <end position="323"/>
    </location>
</feature>
<dbReference type="GO" id="GO:0005516">
    <property type="term" value="F:calmodulin binding"/>
    <property type="evidence" value="ECO:0007669"/>
    <property type="project" value="InterPro"/>
</dbReference>
<keyword evidence="8" id="KW-0862">Zinc</keyword>
<evidence type="ECO:0000256" key="3">
    <source>
        <dbReference type="ARBA" id="ARBA00005988"/>
    </source>
</evidence>
<dbReference type="Gene3D" id="2.60.40.3120">
    <property type="match status" value="1"/>
</dbReference>
<evidence type="ECO:0000256" key="7">
    <source>
        <dbReference type="ARBA" id="ARBA00022801"/>
    </source>
</evidence>
<dbReference type="Proteomes" id="UP000010556">
    <property type="component" value="Unassembled WGS sequence"/>
</dbReference>
<comment type="similarity">
    <text evidence="3 11">Belongs to the peptidase M14 family.</text>
</comment>
<dbReference type="GO" id="GO:0017022">
    <property type="term" value="F:myosin binding"/>
    <property type="evidence" value="ECO:0007669"/>
    <property type="project" value="InterPro"/>
</dbReference>
<evidence type="ECO:0000256" key="1">
    <source>
        <dbReference type="ARBA" id="ARBA00001947"/>
    </source>
</evidence>
<comment type="catalytic activity">
    <reaction evidence="10">
        <text>(L-glutamyl)(n+1)-gamma-L-glutamyl-L-glutamyl-[protein] + H2O = (L-glutamyl)(n)-gamma-L-glutamyl-L-glutamyl-[protein] + L-glutamate</text>
        <dbReference type="Rhea" id="RHEA:60004"/>
        <dbReference type="Rhea" id="RHEA-COMP:15519"/>
        <dbReference type="Rhea" id="RHEA-COMP:15675"/>
        <dbReference type="ChEBI" id="CHEBI:15377"/>
        <dbReference type="ChEBI" id="CHEBI:29985"/>
        <dbReference type="ChEBI" id="CHEBI:143623"/>
    </reaction>
    <physiologicalReaction direction="left-to-right" evidence="10">
        <dbReference type="Rhea" id="RHEA:60005"/>
    </physiologicalReaction>
</comment>
<dbReference type="Pfam" id="PF00246">
    <property type="entry name" value="Peptidase_M14"/>
    <property type="match status" value="1"/>
</dbReference>
<feature type="compositionally biased region" description="Basic and acidic residues" evidence="12">
    <location>
        <begin position="219"/>
        <end position="245"/>
    </location>
</feature>
<evidence type="ECO:0000256" key="12">
    <source>
        <dbReference type="SAM" id="MobiDB-lite"/>
    </source>
</evidence>
<dbReference type="InterPro" id="IPR006017">
    <property type="entry name" value="Caldesmon"/>
</dbReference>
<dbReference type="FunFam" id="3.40.630.10:FF:000011">
    <property type="entry name" value="cytosolic carboxypeptidase 2 isoform X1"/>
    <property type="match status" value="1"/>
</dbReference>
<dbReference type="Pfam" id="PF02029">
    <property type="entry name" value="Caldesmon"/>
    <property type="match status" value="1"/>
</dbReference>
<comment type="subcellular location">
    <subcellularLocation>
        <location evidence="2">Cytoplasm</location>
        <location evidence="2">Cytosol</location>
    </subcellularLocation>
</comment>
<dbReference type="eggNOG" id="KOG3641">
    <property type="taxonomic scope" value="Eukaryota"/>
</dbReference>
<keyword evidence="4 14" id="KW-0121">Carboxypeptidase</keyword>
<dbReference type="InterPro" id="IPR006018">
    <property type="entry name" value="Caldesmon_LSP"/>
</dbReference>
<keyword evidence="9" id="KW-0482">Metalloprotease</keyword>
<keyword evidence="7" id="KW-0378">Hydrolase</keyword>
<feature type="region of interest" description="Disordered" evidence="12">
    <location>
        <begin position="1317"/>
        <end position="1367"/>
    </location>
</feature>
<feature type="region of interest" description="Disordered" evidence="12">
    <location>
        <begin position="1082"/>
        <end position="1103"/>
    </location>
</feature>
<evidence type="ECO:0000256" key="10">
    <source>
        <dbReference type="ARBA" id="ARBA00029302"/>
    </source>
</evidence>
<feature type="compositionally biased region" description="Basic and acidic residues" evidence="12">
    <location>
        <begin position="451"/>
        <end position="470"/>
    </location>
</feature>
<evidence type="ECO:0000256" key="5">
    <source>
        <dbReference type="ARBA" id="ARBA00022670"/>
    </source>
</evidence>
<evidence type="ECO:0000256" key="8">
    <source>
        <dbReference type="ARBA" id="ARBA00022833"/>
    </source>
</evidence>
<dbReference type="GO" id="GO:0008270">
    <property type="term" value="F:zinc ion binding"/>
    <property type="evidence" value="ECO:0007669"/>
    <property type="project" value="InterPro"/>
</dbReference>
<proteinExistence type="inferred from homology"/>
<evidence type="ECO:0000256" key="11">
    <source>
        <dbReference type="PROSITE-ProRule" id="PRU01379"/>
    </source>
</evidence>
<keyword evidence="6" id="KW-0479">Metal-binding</keyword>
<accession>L5MAD5</accession>
<feature type="compositionally biased region" description="Acidic residues" evidence="12">
    <location>
        <begin position="1"/>
        <end position="12"/>
    </location>
</feature>
<dbReference type="Pfam" id="PF18027">
    <property type="entry name" value="Pepdidase_M14_N"/>
    <property type="match status" value="1"/>
</dbReference>
<feature type="active site" description="Proton donor/acceptor" evidence="11">
    <location>
        <position position="978"/>
    </location>
</feature>
<dbReference type="SUPFAM" id="SSF53187">
    <property type="entry name" value="Zn-dependent exopeptidases"/>
    <property type="match status" value="1"/>
</dbReference>
<dbReference type="InterPro" id="IPR050821">
    <property type="entry name" value="Cytosolic_carboxypeptidase"/>
</dbReference>
<keyword evidence="15" id="KW-1185">Reference proteome</keyword>
<evidence type="ECO:0000256" key="9">
    <source>
        <dbReference type="ARBA" id="ARBA00023049"/>
    </source>
</evidence>
<dbReference type="GO" id="GO:0004181">
    <property type="term" value="F:metallocarboxypeptidase activity"/>
    <property type="evidence" value="ECO:0007669"/>
    <property type="project" value="InterPro"/>
</dbReference>
<dbReference type="PANTHER" id="PTHR12756:SF23">
    <property type="entry name" value="CYTOSOLIC CARBOXYPEPTIDASE 3"/>
    <property type="match status" value="1"/>
</dbReference>
<dbReference type="InterPro" id="IPR000834">
    <property type="entry name" value="Peptidase_M14"/>
</dbReference>
<feature type="compositionally biased region" description="Basic and acidic residues" evidence="12">
    <location>
        <begin position="37"/>
        <end position="114"/>
    </location>
</feature>
<dbReference type="GO" id="GO:0003779">
    <property type="term" value="F:actin binding"/>
    <property type="evidence" value="ECO:0007669"/>
    <property type="project" value="InterPro"/>
</dbReference>
<reference evidence="15" key="1">
    <citation type="journal article" date="2013" name="Science">
        <title>Comparative analysis of bat genomes provides insight into the evolution of flight and immunity.</title>
        <authorList>
            <person name="Zhang G."/>
            <person name="Cowled C."/>
            <person name="Shi Z."/>
            <person name="Huang Z."/>
            <person name="Bishop-Lilly K.A."/>
            <person name="Fang X."/>
            <person name="Wynne J.W."/>
            <person name="Xiong Z."/>
            <person name="Baker M.L."/>
            <person name="Zhao W."/>
            <person name="Tachedjian M."/>
            <person name="Zhu Y."/>
            <person name="Zhou P."/>
            <person name="Jiang X."/>
            <person name="Ng J."/>
            <person name="Yang L."/>
            <person name="Wu L."/>
            <person name="Xiao J."/>
            <person name="Feng Y."/>
            <person name="Chen Y."/>
            <person name="Sun X."/>
            <person name="Zhang Y."/>
            <person name="Marsh G.A."/>
            <person name="Crameri G."/>
            <person name="Broder C.C."/>
            <person name="Frey K.G."/>
            <person name="Wang L.F."/>
            <person name="Wang J."/>
        </authorList>
    </citation>
    <scope>NUCLEOTIDE SEQUENCE [LARGE SCALE GENOMIC DNA]</scope>
</reference>
<dbReference type="GO" id="GO:0006508">
    <property type="term" value="P:proteolysis"/>
    <property type="evidence" value="ECO:0007669"/>
    <property type="project" value="UniProtKB-KW"/>
</dbReference>
<feature type="compositionally biased region" description="Polar residues" evidence="12">
    <location>
        <begin position="1331"/>
        <end position="1354"/>
    </location>
</feature>
<dbReference type="GO" id="GO:0005829">
    <property type="term" value="C:cytosol"/>
    <property type="evidence" value="ECO:0007669"/>
    <property type="project" value="UniProtKB-SubCell"/>
</dbReference>
<name>L5MAD5_MYODS</name>
<keyword evidence="5" id="KW-0645">Protease</keyword>
<gene>
    <name evidence="14" type="ORF">MDA_GLEAN10011589</name>
</gene>
<dbReference type="EMBL" id="KB102333">
    <property type="protein sequence ID" value="ELK35559.1"/>
    <property type="molecule type" value="Genomic_DNA"/>
</dbReference>
<protein>
    <submittedName>
        <fullName evidence="14">Cytosolic carboxypeptidase 3</fullName>
    </submittedName>
</protein>
<dbReference type="InterPro" id="IPR040626">
    <property type="entry name" value="Pepdidase_M14_N"/>
</dbReference>
<dbReference type="PANTHER" id="PTHR12756">
    <property type="entry name" value="CYTOSOLIC CARBOXYPEPTIDASE"/>
    <property type="match status" value="1"/>
</dbReference>
<comment type="cofactor">
    <cofactor evidence="1">
        <name>Zn(2+)</name>
        <dbReference type="ChEBI" id="CHEBI:29105"/>
    </cofactor>
</comment>
<dbReference type="CDD" id="cd06907">
    <property type="entry name" value="M14_AGBL2-3_like"/>
    <property type="match status" value="1"/>
</dbReference>
<dbReference type="PRINTS" id="PR01076">
    <property type="entry name" value="CALDESMON"/>
</dbReference>
<dbReference type="PROSITE" id="PS52035">
    <property type="entry name" value="PEPTIDASE_M14"/>
    <property type="match status" value="1"/>
</dbReference>
<feature type="region of interest" description="Disordered" evidence="12">
    <location>
        <begin position="1"/>
        <end position="114"/>
    </location>
</feature>
<feature type="compositionally biased region" description="Basic and acidic residues" evidence="12">
    <location>
        <begin position="253"/>
        <end position="320"/>
    </location>
</feature>
<evidence type="ECO:0000256" key="4">
    <source>
        <dbReference type="ARBA" id="ARBA00022645"/>
    </source>
</evidence>
<organism evidence="14 15">
    <name type="scientific">Myotis davidii</name>
    <name type="common">David's myotis</name>
    <dbReference type="NCBI Taxonomy" id="225400"/>
    <lineage>
        <taxon>Eukaryota</taxon>
        <taxon>Metazoa</taxon>
        <taxon>Chordata</taxon>
        <taxon>Craniata</taxon>
        <taxon>Vertebrata</taxon>
        <taxon>Euteleostomi</taxon>
        <taxon>Mammalia</taxon>
        <taxon>Eutheria</taxon>
        <taxon>Laurasiatheria</taxon>
        <taxon>Chiroptera</taxon>
        <taxon>Yangochiroptera</taxon>
        <taxon>Vespertilionidae</taxon>
        <taxon>Myotis</taxon>
    </lineage>
</organism>
<evidence type="ECO:0000313" key="15">
    <source>
        <dbReference type="Proteomes" id="UP000010556"/>
    </source>
</evidence>
<evidence type="ECO:0000256" key="2">
    <source>
        <dbReference type="ARBA" id="ARBA00004514"/>
    </source>
</evidence>
<dbReference type="Gene3D" id="3.40.630.10">
    <property type="entry name" value="Zn peptidases"/>
    <property type="match status" value="1"/>
</dbReference>
<evidence type="ECO:0000259" key="13">
    <source>
        <dbReference type="PROSITE" id="PS52035"/>
    </source>
</evidence>
<feature type="domain" description="Peptidase M14" evidence="13">
    <location>
        <begin position="742"/>
        <end position="1014"/>
    </location>
</feature>
<dbReference type="GO" id="GO:0006936">
    <property type="term" value="P:muscle contraction"/>
    <property type="evidence" value="ECO:0007669"/>
    <property type="project" value="InterPro"/>
</dbReference>